<reference evidence="2" key="1">
    <citation type="journal article" date="2018" name="Genome Biol.">
        <title>SKESA: strategic k-mer extension for scrupulous assemblies.</title>
        <authorList>
            <person name="Souvorov A."/>
            <person name="Agarwala R."/>
            <person name="Lipman D.J."/>
        </authorList>
    </citation>
    <scope>NUCLEOTIDE SEQUENCE</scope>
    <source>
        <strain evidence="2">CAVp300</strain>
    </source>
</reference>
<evidence type="ECO:0000256" key="1">
    <source>
        <dbReference type="SAM" id="SignalP"/>
    </source>
</evidence>
<reference evidence="2" key="2">
    <citation type="submission" date="2020-10" db="EMBL/GenBank/DDBJ databases">
        <authorList>
            <consortium name="NCBI Pathogen Detection Project"/>
        </authorList>
    </citation>
    <scope>NUCLEOTIDE SEQUENCE</scope>
    <source>
        <strain evidence="2">CAVp300</strain>
    </source>
</reference>
<dbReference type="AlphaFoldDB" id="A0A9P3WFQ7"/>
<feature type="chain" id="PRO_5040331645" evidence="1">
    <location>
        <begin position="22"/>
        <end position="115"/>
    </location>
</feature>
<evidence type="ECO:0000313" key="3">
    <source>
        <dbReference type="Proteomes" id="UP000867740"/>
    </source>
</evidence>
<feature type="signal peptide" evidence="1">
    <location>
        <begin position="1"/>
        <end position="21"/>
    </location>
</feature>
<sequence length="115" mass="12685">MMNIILPLSCLIALAPTLTLANKDVSQEQVMAQRCLTFGLNKLKADDQGLYAKLQTARPNASTAVIERFDENIGSQHVATRVTASLETKQGATGEMMCLLENDKPLFVYFYSVDE</sequence>
<dbReference type="EMBL" id="DACSUM010000019">
    <property type="protein sequence ID" value="HAT3582279.1"/>
    <property type="molecule type" value="Genomic_DNA"/>
</dbReference>
<evidence type="ECO:0000313" key="2">
    <source>
        <dbReference type="EMBL" id="HAT3582279.1"/>
    </source>
</evidence>
<keyword evidence="1" id="KW-0732">Signal</keyword>
<name>A0A9P3WFQ7_KLUIN</name>
<organism evidence="2 3">
    <name type="scientific">Kluyvera intermedia</name>
    <name type="common">Enterobacter intermedius</name>
    <dbReference type="NCBI Taxonomy" id="61648"/>
    <lineage>
        <taxon>Bacteria</taxon>
        <taxon>Pseudomonadati</taxon>
        <taxon>Pseudomonadota</taxon>
        <taxon>Gammaproteobacteria</taxon>
        <taxon>Enterobacterales</taxon>
        <taxon>Enterobacteriaceae</taxon>
        <taxon>Kluyvera</taxon>
    </lineage>
</organism>
<comment type="caution">
    <text evidence="2">The sequence shown here is derived from an EMBL/GenBank/DDBJ whole genome shotgun (WGS) entry which is preliminary data.</text>
</comment>
<accession>A0A9P3WFQ7</accession>
<protein>
    <submittedName>
        <fullName evidence="2">Uncharacterized protein</fullName>
    </submittedName>
</protein>
<proteinExistence type="predicted"/>
<dbReference type="RefSeq" id="WP_139153722.1">
    <property type="nucleotide sequence ID" value="NZ_CABMNU010000005.1"/>
</dbReference>
<dbReference type="Proteomes" id="UP000867740">
    <property type="component" value="Unassembled WGS sequence"/>
</dbReference>
<gene>
    <name evidence="2" type="ORF">I8531_002591</name>
</gene>